<dbReference type="Gene3D" id="3.40.30.10">
    <property type="entry name" value="Glutaredoxin"/>
    <property type="match status" value="1"/>
</dbReference>
<dbReference type="EMBL" id="JNAH01000003">
    <property type="protein sequence ID" value="KGF88350.1"/>
    <property type="molecule type" value="Genomic_DNA"/>
</dbReference>
<dbReference type="AlphaFoldDB" id="A0A0A1ZFY9"/>
<dbReference type="CDD" id="cd00299">
    <property type="entry name" value="GST_C_family"/>
    <property type="match status" value="1"/>
</dbReference>
<dbReference type="InterPro" id="IPR004045">
    <property type="entry name" value="Glutathione_S-Trfase_N"/>
</dbReference>
<sequence>MITLYQFRHSAFCLKTRMALHAKKLQYRVEEVTPGIGQFEIFKLSGQKQVPVIVDSNDQVINDSSTICVYLDKKNENNPLFPEDPILFAQCKLIEDWADTTMATTCRKALIKSAIENPQLRTALLPDEIPSSVKSIVDKLPFKNLSKISNVVLSSKDNLELQKLLEALSKSLINKKYLVGDSLSIADISIAAQLSLLKFPKSAGPILSGEGSQEYINNPYLENLFIWRNNLEEYLFSANSQ</sequence>
<evidence type="ECO:0000313" key="2">
    <source>
        <dbReference type="EMBL" id="KGF88350.1"/>
    </source>
</evidence>
<dbReference type="InterPro" id="IPR036282">
    <property type="entry name" value="Glutathione-S-Trfase_C_sf"/>
</dbReference>
<dbReference type="Pfam" id="PF13409">
    <property type="entry name" value="GST_N_2"/>
    <property type="match status" value="1"/>
</dbReference>
<reference evidence="3" key="1">
    <citation type="journal article" date="2014" name="Sci. Data">
        <title>Genomes of diverse isolates of the marine cyanobacterium Prochlorococcus.</title>
        <authorList>
            <person name="Biller S."/>
            <person name="Berube P."/>
            <person name="Thompson J."/>
            <person name="Kelly L."/>
            <person name="Roggensack S."/>
            <person name="Awad L."/>
            <person name="Roache-Johnson K."/>
            <person name="Ding H."/>
            <person name="Giovannoni S.J."/>
            <person name="Moore L.R."/>
            <person name="Chisholm S.W."/>
        </authorList>
    </citation>
    <scope>NUCLEOTIDE SEQUENCE [LARGE SCALE GENOMIC DNA]</scope>
    <source>
        <strain evidence="3">GP2</strain>
    </source>
</reference>
<dbReference type="GO" id="GO:0006559">
    <property type="term" value="P:L-phenylalanine catabolic process"/>
    <property type="evidence" value="ECO:0007669"/>
    <property type="project" value="TreeGrafter"/>
</dbReference>
<dbReference type="Pfam" id="PF00043">
    <property type="entry name" value="GST_C"/>
    <property type="match status" value="1"/>
</dbReference>
<comment type="caution">
    <text evidence="2">The sequence shown here is derived from an EMBL/GenBank/DDBJ whole genome shotgun (WGS) entry which is preliminary data.</text>
</comment>
<dbReference type="PANTHER" id="PTHR42673">
    <property type="entry name" value="MALEYLACETOACETATE ISOMERASE"/>
    <property type="match status" value="1"/>
</dbReference>
<dbReference type="PROSITE" id="PS51354">
    <property type="entry name" value="GLUTAREDOXIN_2"/>
    <property type="match status" value="1"/>
</dbReference>
<dbReference type="SFLD" id="SFLDS00019">
    <property type="entry name" value="Glutathione_Transferase_(cytos"/>
    <property type="match status" value="1"/>
</dbReference>
<dbReference type="eggNOG" id="COG0625">
    <property type="taxonomic scope" value="Bacteria"/>
</dbReference>
<dbReference type="PROSITE" id="PS50404">
    <property type="entry name" value="GST_NTER"/>
    <property type="match status" value="1"/>
</dbReference>
<feature type="domain" description="GST N-terminal" evidence="1">
    <location>
        <begin position="1"/>
        <end position="79"/>
    </location>
</feature>
<dbReference type="GO" id="GO:0006749">
    <property type="term" value="P:glutathione metabolic process"/>
    <property type="evidence" value="ECO:0007669"/>
    <property type="project" value="TreeGrafter"/>
</dbReference>
<dbReference type="InterPro" id="IPR004046">
    <property type="entry name" value="GST_C"/>
</dbReference>
<keyword evidence="2" id="KW-0808">Transferase</keyword>
<dbReference type="GO" id="GO:0016034">
    <property type="term" value="F:maleylacetoacetate isomerase activity"/>
    <property type="evidence" value="ECO:0007669"/>
    <property type="project" value="TreeGrafter"/>
</dbReference>
<evidence type="ECO:0000313" key="3">
    <source>
        <dbReference type="Proteomes" id="UP000030598"/>
    </source>
</evidence>
<dbReference type="InterPro" id="IPR040079">
    <property type="entry name" value="Glutathione_S-Trfase"/>
</dbReference>
<organism evidence="2 3">
    <name type="scientific">Prochlorococcus marinus str. GP2</name>
    <dbReference type="NCBI Taxonomy" id="59925"/>
    <lineage>
        <taxon>Bacteria</taxon>
        <taxon>Bacillati</taxon>
        <taxon>Cyanobacteriota</taxon>
        <taxon>Cyanophyceae</taxon>
        <taxon>Synechococcales</taxon>
        <taxon>Prochlorococcaceae</taxon>
        <taxon>Prochlorococcus</taxon>
    </lineage>
</organism>
<dbReference type="STRING" id="59925.EU91_0281"/>
<evidence type="ECO:0000259" key="1">
    <source>
        <dbReference type="PROSITE" id="PS50404"/>
    </source>
</evidence>
<dbReference type="OrthoDB" id="465590at2"/>
<dbReference type="PANTHER" id="PTHR42673:SF4">
    <property type="entry name" value="MALEYLACETOACETATE ISOMERASE"/>
    <property type="match status" value="1"/>
</dbReference>
<gene>
    <name evidence="2" type="ORF">EU91_0281</name>
</gene>
<protein>
    <submittedName>
        <fullName evidence="2">Glutathione S-transferase protein</fullName>
    </submittedName>
</protein>
<accession>A0A0A1ZFY9</accession>
<dbReference type="CDD" id="cd00570">
    <property type="entry name" value="GST_N_family"/>
    <property type="match status" value="1"/>
</dbReference>
<dbReference type="Proteomes" id="UP000030598">
    <property type="component" value="Unassembled WGS sequence"/>
</dbReference>
<name>A0A0A1ZFY9_PROMR</name>
<dbReference type="RefSeq" id="WP_032523890.1">
    <property type="nucleotide sequence ID" value="NZ_CP138934.1"/>
</dbReference>
<dbReference type="GO" id="GO:0004364">
    <property type="term" value="F:glutathione transferase activity"/>
    <property type="evidence" value="ECO:0007669"/>
    <property type="project" value="TreeGrafter"/>
</dbReference>
<proteinExistence type="predicted"/>
<dbReference type="SUPFAM" id="SSF47616">
    <property type="entry name" value="GST C-terminal domain-like"/>
    <property type="match status" value="1"/>
</dbReference>
<dbReference type="Gene3D" id="1.20.1050.10">
    <property type="match status" value="1"/>
</dbReference>
<dbReference type="SUPFAM" id="SSF52833">
    <property type="entry name" value="Thioredoxin-like"/>
    <property type="match status" value="1"/>
</dbReference>
<dbReference type="InterPro" id="IPR036249">
    <property type="entry name" value="Thioredoxin-like_sf"/>
</dbReference>